<dbReference type="EMBL" id="JBHUIK010000005">
    <property type="protein sequence ID" value="MFD2216027.1"/>
    <property type="molecule type" value="Genomic_DNA"/>
</dbReference>
<reference evidence="2" key="1">
    <citation type="journal article" date="2019" name="Int. J. Syst. Evol. Microbiol.">
        <title>The Global Catalogue of Microorganisms (GCM) 10K type strain sequencing project: providing services to taxonomists for standard genome sequencing and annotation.</title>
        <authorList>
            <consortium name="The Broad Institute Genomics Platform"/>
            <consortium name="The Broad Institute Genome Sequencing Center for Infectious Disease"/>
            <person name="Wu L."/>
            <person name="Ma J."/>
        </authorList>
    </citation>
    <scope>NUCLEOTIDE SEQUENCE [LARGE SCALE GENOMIC DNA]</scope>
    <source>
        <strain evidence="2">CGMCC 1.15474</strain>
    </source>
</reference>
<keyword evidence="2" id="KW-1185">Reference proteome</keyword>
<proteinExistence type="predicted"/>
<dbReference type="RefSeq" id="WP_247345856.1">
    <property type="nucleotide sequence ID" value="NZ_CP095550.1"/>
</dbReference>
<evidence type="ECO:0000313" key="1">
    <source>
        <dbReference type="EMBL" id="MFD2216027.1"/>
    </source>
</evidence>
<sequence>MHHHYFIVTDSFEHIVDCFCPDGDHSDVLEIKKEDFIEVTNDKKFLFDTGWYILVILNKHWHFYMALEDLDKYFTKGYLASLVDIELKINHLKFQVDQSLGKGDEASFLHTTKCLKESSELKLRLEHFLHQMEIESQFM</sequence>
<evidence type="ECO:0008006" key="3">
    <source>
        <dbReference type="Google" id="ProtNLM"/>
    </source>
</evidence>
<accession>A0ABW5C1I5</accession>
<evidence type="ECO:0000313" key="2">
    <source>
        <dbReference type="Proteomes" id="UP001597318"/>
    </source>
</evidence>
<gene>
    <name evidence="1" type="ORF">ACFSKK_20270</name>
</gene>
<comment type="caution">
    <text evidence="1">The sequence shown here is derived from an EMBL/GenBank/DDBJ whole genome shotgun (WGS) entry which is preliminary data.</text>
</comment>
<name>A0ABW5C1I5_9BACI</name>
<organism evidence="1 2">
    <name type="scientific">Metabacillus endolithicus</name>
    <dbReference type="NCBI Taxonomy" id="1535204"/>
    <lineage>
        <taxon>Bacteria</taxon>
        <taxon>Bacillati</taxon>
        <taxon>Bacillota</taxon>
        <taxon>Bacilli</taxon>
        <taxon>Bacillales</taxon>
        <taxon>Bacillaceae</taxon>
        <taxon>Metabacillus</taxon>
    </lineage>
</organism>
<protein>
    <recommendedName>
        <fullName evidence="3">IDEAL domain-containing protein</fullName>
    </recommendedName>
</protein>
<dbReference type="Proteomes" id="UP001597318">
    <property type="component" value="Unassembled WGS sequence"/>
</dbReference>